<dbReference type="KEGG" id="nav:JQS30_09015"/>
<accession>A0A895XLX7</accession>
<proteinExistence type="predicted"/>
<name>A0A895XLX7_9ACTN</name>
<keyword evidence="2" id="KW-1185">Reference proteome</keyword>
<protein>
    <submittedName>
        <fullName evidence="1">Uncharacterized protein</fullName>
    </submittedName>
</protein>
<evidence type="ECO:0000313" key="1">
    <source>
        <dbReference type="EMBL" id="QSB03965.1"/>
    </source>
</evidence>
<organism evidence="1 2">
    <name type="scientific">Natronoglycomyces albus</name>
    <dbReference type="NCBI Taxonomy" id="2811108"/>
    <lineage>
        <taxon>Bacteria</taxon>
        <taxon>Bacillati</taxon>
        <taxon>Actinomycetota</taxon>
        <taxon>Actinomycetes</taxon>
        <taxon>Glycomycetales</taxon>
        <taxon>Glycomycetaceae</taxon>
        <taxon>Natronoglycomyces</taxon>
    </lineage>
</organism>
<gene>
    <name evidence="1" type="ORF">JQS30_09015</name>
</gene>
<evidence type="ECO:0000313" key="2">
    <source>
        <dbReference type="Proteomes" id="UP000662939"/>
    </source>
</evidence>
<reference evidence="1" key="1">
    <citation type="submission" date="2021-02" db="EMBL/GenBank/DDBJ databases">
        <title>Natronoglycomyces albus gen. nov., sp. nov, a haloalkaliphilic actinobacterium from a soda solonchak soil.</title>
        <authorList>
            <person name="Sorokin D.Y."/>
            <person name="Khijniak T.V."/>
            <person name="Zakharycheva A.P."/>
            <person name="Boueva O.V."/>
            <person name="Ariskina E.V."/>
            <person name="Hahnke R.L."/>
            <person name="Bunk B."/>
            <person name="Sproer C."/>
            <person name="Schumann P."/>
            <person name="Evtushenko L.I."/>
            <person name="Kublanov I.V."/>
        </authorList>
    </citation>
    <scope>NUCLEOTIDE SEQUENCE</scope>
    <source>
        <strain evidence="1">DSM 106290</strain>
    </source>
</reference>
<sequence>MDEITLIAVIDDLPPVMVFPPIELSSSMLLGVNRSGADPDAAAALDLVSASLAGQDTPQVPEDADSAALHRVKDWASRLNRPEFRALLRHIWLSSLEKPGREWELAIGAIDDYLDGVRKIQQHPKRHTFSPSLVPLPHLIPVVQMVRNAAELAVSTGQNKSFEQVVDVAGEIIEQLLNDPGATEPLHVLSLISALKVRKPAGHHDLVLTWFEQAEIRWPSPEHKAEIMKERWEWEKVRKGASADDIETLAIRYVERRLQQIATCEPAKQVGSLSWLLQECQQMNLKTHDTYDRVRFRHEVAQEQIPLETIRMELPGLGEVLTRYGQQLADQIERATSLAAALRLIVWDKTPAEYAPKPEMPEGILRLPTEYQNPHGHTEFRVPQDRVDVVEQQRNWLLGIDVFGLPLADQLDAVHRAFQPTRDDLKQLLPKLSVNRLHDYTEDLVQALLDYWSGSTEQAWSADHWASLVIDGLAREILRANEVPIRKAPSFDSTKIERAGGKSTDDLIKDLTKTDFPPSWAEMMLLLASHPVSDTETGKEPNLGFNQRNAHAHLWATEPQRQRTAMLLQTALAASFYLVDREL</sequence>
<dbReference type="AlphaFoldDB" id="A0A895XLX7"/>
<dbReference type="RefSeq" id="WP_213169963.1">
    <property type="nucleotide sequence ID" value="NZ_CP070496.1"/>
</dbReference>
<dbReference type="EMBL" id="CP070496">
    <property type="protein sequence ID" value="QSB03965.1"/>
    <property type="molecule type" value="Genomic_DNA"/>
</dbReference>
<dbReference type="Proteomes" id="UP000662939">
    <property type="component" value="Chromosome"/>
</dbReference>